<name>A0A3M6UKR0_POCDA</name>
<reference evidence="1 2" key="1">
    <citation type="journal article" date="2018" name="Sci. Rep.">
        <title>Comparative analysis of the Pocillopora damicornis genome highlights role of immune system in coral evolution.</title>
        <authorList>
            <person name="Cunning R."/>
            <person name="Bay R.A."/>
            <person name="Gillette P."/>
            <person name="Baker A.C."/>
            <person name="Traylor-Knowles N."/>
        </authorList>
    </citation>
    <scope>NUCLEOTIDE SEQUENCE [LARGE SCALE GENOMIC DNA]</scope>
    <source>
        <strain evidence="1">RSMAS</strain>
        <tissue evidence="1">Whole animal</tissue>
    </source>
</reference>
<accession>A0A3M6UKR0</accession>
<dbReference type="Proteomes" id="UP000275408">
    <property type="component" value="Unassembled WGS sequence"/>
</dbReference>
<dbReference type="EMBL" id="RCHS01001296">
    <property type="protein sequence ID" value="RMX54246.1"/>
    <property type="molecule type" value="Genomic_DNA"/>
</dbReference>
<evidence type="ECO:0000313" key="1">
    <source>
        <dbReference type="EMBL" id="RMX54246.1"/>
    </source>
</evidence>
<gene>
    <name evidence="1" type="ORF">pdam_00016925</name>
</gene>
<dbReference type="OrthoDB" id="6125719at2759"/>
<dbReference type="AlphaFoldDB" id="A0A3M6UKR0"/>
<keyword evidence="2" id="KW-1185">Reference proteome</keyword>
<comment type="caution">
    <text evidence="1">The sequence shown here is derived from an EMBL/GenBank/DDBJ whole genome shotgun (WGS) entry which is preliminary data.</text>
</comment>
<dbReference type="GO" id="GO:0005634">
    <property type="term" value="C:nucleus"/>
    <property type="evidence" value="ECO:0007669"/>
    <property type="project" value="TreeGrafter"/>
</dbReference>
<dbReference type="PANTHER" id="PTHR14165">
    <property type="entry name" value="MAJOR VAULT PROTEIN"/>
    <property type="match status" value="1"/>
</dbReference>
<dbReference type="InterPro" id="IPR039059">
    <property type="entry name" value="MVP"/>
</dbReference>
<dbReference type="PANTHER" id="PTHR14165:SF3">
    <property type="entry name" value="MAJOR VAULT PROTEIN"/>
    <property type="match status" value="1"/>
</dbReference>
<sequence length="115" mass="12527">MWNVIFGRKKPAVQHHGGSKESKVQHLNQHGQSTVDVMKAKEMSRIKAEITKNMFSPIDSDAIQATAGREMQVCAAVKLLQSLGLKFTLMTDGSLPINLFSTAQAVQQPGSSEGF</sequence>
<organism evidence="1 2">
    <name type="scientific">Pocillopora damicornis</name>
    <name type="common">Cauliflower coral</name>
    <name type="synonym">Millepora damicornis</name>
    <dbReference type="NCBI Taxonomy" id="46731"/>
    <lineage>
        <taxon>Eukaryota</taxon>
        <taxon>Metazoa</taxon>
        <taxon>Cnidaria</taxon>
        <taxon>Anthozoa</taxon>
        <taxon>Hexacorallia</taxon>
        <taxon>Scleractinia</taxon>
        <taxon>Astrocoeniina</taxon>
        <taxon>Pocilloporidae</taxon>
        <taxon>Pocillopora</taxon>
    </lineage>
</organism>
<protein>
    <submittedName>
        <fullName evidence="1">Uncharacterized protein</fullName>
    </submittedName>
</protein>
<evidence type="ECO:0000313" key="2">
    <source>
        <dbReference type="Proteomes" id="UP000275408"/>
    </source>
</evidence>
<proteinExistence type="predicted"/>
<dbReference type="Gene3D" id="6.20.380.10">
    <property type="match status" value="1"/>
</dbReference>
<dbReference type="STRING" id="46731.A0A3M6UKR0"/>
<dbReference type="GO" id="GO:0005737">
    <property type="term" value="C:cytoplasm"/>
    <property type="evidence" value="ECO:0007669"/>
    <property type="project" value="TreeGrafter"/>
</dbReference>